<sequence>EKSKVEAEEEEDEEEAEKAAKKPTAKNFCRTFRQRLKVSHIFWHKKS</sequence>
<protein>
    <submittedName>
        <fullName evidence="2">Uncharacterized protein</fullName>
    </submittedName>
</protein>
<evidence type="ECO:0000313" key="2">
    <source>
        <dbReference type="EMBL" id="KAI8040401.1"/>
    </source>
</evidence>
<reference evidence="2" key="1">
    <citation type="journal article" date="2023" name="Genome Biol. Evol.">
        <title>Long-read-based Genome Assembly of Drosophila gunungcola Reveals Fewer Chemosensory Genes in Flower-breeding Species.</title>
        <authorList>
            <person name="Negi A."/>
            <person name="Liao B.Y."/>
            <person name="Yeh S.D."/>
        </authorList>
    </citation>
    <scope>NUCLEOTIDE SEQUENCE</scope>
    <source>
        <strain evidence="2">Sukarami</strain>
    </source>
</reference>
<feature type="region of interest" description="Disordered" evidence="1">
    <location>
        <begin position="1"/>
        <end position="24"/>
    </location>
</feature>
<keyword evidence="3" id="KW-1185">Reference proteome</keyword>
<comment type="caution">
    <text evidence="2">The sequence shown here is derived from an EMBL/GenBank/DDBJ whole genome shotgun (WGS) entry which is preliminary data.</text>
</comment>
<feature type="compositionally biased region" description="Acidic residues" evidence="1">
    <location>
        <begin position="7"/>
        <end position="16"/>
    </location>
</feature>
<name>A0A9Q0BQF3_9MUSC</name>
<evidence type="ECO:0000256" key="1">
    <source>
        <dbReference type="SAM" id="MobiDB-lite"/>
    </source>
</evidence>
<feature type="non-terminal residue" evidence="2">
    <location>
        <position position="47"/>
    </location>
</feature>
<gene>
    <name evidence="2" type="ORF">M5D96_006342</name>
</gene>
<evidence type="ECO:0000313" key="3">
    <source>
        <dbReference type="Proteomes" id="UP001059596"/>
    </source>
</evidence>
<organism evidence="2 3">
    <name type="scientific">Drosophila gunungcola</name>
    <name type="common">fruit fly</name>
    <dbReference type="NCBI Taxonomy" id="103775"/>
    <lineage>
        <taxon>Eukaryota</taxon>
        <taxon>Metazoa</taxon>
        <taxon>Ecdysozoa</taxon>
        <taxon>Arthropoda</taxon>
        <taxon>Hexapoda</taxon>
        <taxon>Insecta</taxon>
        <taxon>Pterygota</taxon>
        <taxon>Neoptera</taxon>
        <taxon>Endopterygota</taxon>
        <taxon>Diptera</taxon>
        <taxon>Brachycera</taxon>
        <taxon>Muscomorpha</taxon>
        <taxon>Ephydroidea</taxon>
        <taxon>Drosophilidae</taxon>
        <taxon>Drosophila</taxon>
        <taxon>Sophophora</taxon>
    </lineage>
</organism>
<proteinExistence type="predicted"/>
<accession>A0A9Q0BQF3</accession>
<dbReference type="AlphaFoldDB" id="A0A9Q0BQF3"/>
<dbReference type="EMBL" id="JAMKOV010000004">
    <property type="protein sequence ID" value="KAI8040401.1"/>
    <property type="molecule type" value="Genomic_DNA"/>
</dbReference>
<dbReference type="Proteomes" id="UP001059596">
    <property type="component" value="Unassembled WGS sequence"/>
</dbReference>